<dbReference type="Proteomes" id="UP001577267">
    <property type="component" value="Unassembled WGS sequence"/>
</dbReference>
<protein>
    <submittedName>
        <fullName evidence="3">Signal recognition particle</fullName>
    </submittedName>
</protein>
<organism evidence="3 4">
    <name type="scientific">Streptomyces carpaticus</name>
    <dbReference type="NCBI Taxonomy" id="285558"/>
    <lineage>
        <taxon>Bacteria</taxon>
        <taxon>Bacillati</taxon>
        <taxon>Actinomycetota</taxon>
        <taxon>Actinomycetes</taxon>
        <taxon>Kitasatosporales</taxon>
        <taxon>Streptomycetaceae</taxon>
        <taxon>Streptomyces</taxon>
    </lineage>
</organism>
<feature type="domain" description="pPIWI-RE three-gene island" evidence="2">
    <location>
        <begin position="28"/>
        <end position="189"/>
    </location>
</feature>
<comment type="caution">
    <text evidence="3">The sequence shown here is derived from an EMBL/GenBank/DDBJ whole genome shotgun (WGS) entry which is preliminary data.</text>
</comment>
<reference evidence="3 4" key="1">
    <citation type="submission" date="2024-09" db="EMBL/GenBank/DDBJ databases">
        <title>Draft genome sequence of multifaceted antimicrobials producing Streptomyces sp. strain FH1.</title>
        <authorList>
            <person name="Hassan F."/>
            <person name="Ali H."/>
            <person name="Hassan N."/>
            <person name="Nawaz A."/>
        </authorList>
    </citation>
    <scope>NUCLEOTIDE SEQUENCE [LARGE SCALE GENOMIC DNA]</scope>
    <source>
        <strain evidence="3 4">FH1</strain>
    </source>
</reference>
<dbReference type="EMBL" id="JBHGBT010000010">
    <property type="protein sequence ID" value="MFB4195372.1"/>
    <property type="molecule type" value="Genomic_DNA"/>
</dbReference>
<proteinExistence type="predicted"/>
<evidence type="ECO:0000256" key="1">
    <source>
        <dbReference type="SAM" id="MobiDB-lite"/>
    </source>
</evidence>
<dbReference type="RefSeq" id="WP_375063274.1">
    <property type="nucleotide sequence ID" value="NZ_JBHGBT010000010.1"/>
</dbReference>
<dbReference type="InterPro" id="IPR027417">
    <property type="entry name" value="P-loop_NTPase"/>
</dbReference>
<feature type="compositionally biased region" description="Basic and acidic residues" evidence="1">
    <location>
        <begin position="964"/>
        <end position="975"/>
    </location>
</feature>
<dbReference type="InterPro" id="IPR055254">
    <property type="entry name" value="pPIWI_RE_Z"/>
</dbReference>
<keyword evidence="4" id="KW-1185">Reference proteome</keyword>
<sequence>MRDRESWHRPVSKKLNQHWDEVKAARTDVTPAQLCQVELGLRLLQRLAPDRAPSGVWVLLGGYPFARAAGIAVREEDEWLLTNARHLLWTLRRRRLWSDYLKTYQALPDRLRGYRLPDSGNGPARQVEPQVAGDRFTAYDAALEELPGFTGRPLQLAPPGSSSFADRRRPSTVIIPAELIAEPASGHDLAPGRSHTVPSTVRRTELLETARWMDRRISGDWEERLSGLRLAIRSTDGTDFLEKDEAEEELPLESLLHLVGMVGAGKSTLMILIAVWAARLGLRTTLVVGDVAEQLRITAQLRELGLPAPVSPVLGPTTRESHVQRLHRRQAARGQDNLLLHDDPGFDDLSTVCVVDALRGTDAQRPLRYADAPCTSLFPNREPAEGADREQDEEPLSGSPHGCPLWSRCPRHGTAREQVDALIWVANPASLVQTSVPRHLNRERLRQLELTCLRSDIVIVDEADRVQMLLDDMFAPSATLVTRGPESWLDKIQNHKTDELARQGRLPLTEREIERWSSSLDVVGTAANRLYPRLISDPELRAWVETDYFSAWTLQEKLLEEWYPTRDPHADPPDGMPDERMLYAEEDEPDAEDDPPLRAVAATPWAAAREHVTAVLDAFRDDPLGDNGPYRDDTDLLVRAAQDLLHSLDDAAAQQRLIGLLDLLLEGSPVIDGTLTPSGTGPVKPPAEADAPGGADWYRRTAKRLAFTLLLAVLHHRLDRLTWLWPQVEAALHLDATDNELSRRPPQDYAPIVPESPMGNVLGFQYLEDPADREEPDPDGRRSGTLRFFRCAGVGRELLLALSRLGSDPTTGKAGPRVILMSGTSWAGTSTRAHLPVPVGAVLKPAPEALEAIRGTTFTTRFLYNADHLPYSLSGQNPKVRPAVLRSMITALAGPSRAGRLSPLQEELALIEDGRRKRALLLVGSYREAAEAARQLHSMDRWRKGVRLLVADNAELGPPPQHDGPADREESATAVRRGDLASFAEDESAELLIAPLLAIERGHNILNEARQAAFGTVLFLARPHPRPDDLSLAIFAINDWAARLVRDQPVRGGETFSGLVAAAKDLDAAGLAFRHTARQEWRRLLSRRYMYSRLDEDEKISFTWDQLVTIWQVIGRLVRGGVPARVVFVDARFAPALAMKLAPGTPPNGPARRAAKDAGLLPRLHQVLEPYFRPDARPADFPDPADPALVRQLYEPLHTALAGLTHPARHS</sequence>
<evidence type="ECO:0000259" key="2">
    <source>
        <dbReference type="Pfam" id="PF18155"/>
    </source>
</evidence>
<dbReference type="SUPFAM" id="SSF52540">
    <property type="entry name" value="P-loop containing nucleoside triphosphate hydrolases"/>
    <property type="match status" value="1"/>
</dbReference>
<name>A0ABV4ZN57_9ACTN</name>
<accession>A0ABV4ZN57</accession>
<gene>
    <name evidence="3" type="ORF">ACE11A_13520</name>
</gene>
<feature type="region of interest" description="Disordered" evidence="1">
    <location>
        <begin position="954"/>
        <end position="975"/>
    </location>
</feature>
<dbReference type="Pfam" id="PF18155">
    <property type="entry name" value="pPIWI_RE_Z"/>
    <property type="match status" value="1"/>
</dbReference>
<feature type="region of interest" description="Disordered" evidence="1">
    <location>
        <begin position="374"/>
        <end position="403"/>
    </location>
</feature>
<evidence type="ECO:0000313" key="4">
    <source>
        <dbReference type="Proteomes" id="UP001577267"/>
    </source>
</evidence>
<evidence type="ECO:0000313" key="3">
    <source>
        <dbReference type="EMBL" id="MFB4195372.1"/>
    </source>
</evidence>